<dbReference type="PANTHER" id="PTHR33170">
    <property type="entry name" value="DUF4283 DOMAIN-CONTAINING PROTEIN-RELATED"/>
    <property type="match status" value="1"/>
</dbReference>
<sequence length="419" mass="46887">MSSSSGDGIQSGNPIVSPSSLKKEIDPARPAFCQKCGADGHHARNCFNTLWCDICRKDTHVTARCVLPKQSKPNMPIVGMAADGLGFYLSHFAKPISKKPKRVFIGLVKVIEGLVSADELAKDFGFHSPWGKSWKATKCHSGFLMQFPSQERLDEMISFPELKMKMSSAKIVVVPWSSRAKPKSRLHTAWIVAENVPEELQNYQSICEIGSMIGAVEEVDLMSLDFEDIVRFKVHIKSVAMIPPVVEVAVKPFLYDIYFRIESISDEGWNDDTINLGKRASVDIHGINDPMFDKSGKKPRNDAEGCDEDPIPNLKVGETSSQGKDYFKQSEAFMESPKNISGDAMRLEDLSDEKVDFDPNEDDLLSSQELEEFAKDMEEMHTDFQAKVGEVISIPLSKEEKQDPVGKNQVRPWWLPPMV</sequence>
<accession>A0A3L6GAI4</accession>
<evidence type="ECO:0000259" key="3">
    <source>
        <dbReference type="PROSITE" id="PS50158"/>
    </source>
</evidence>
<evidence type="ECO:0000256" key="2">
    <source>
        <dbReference type="SAM" id="MobiDB-lite"/>
    </source>
</evidence>
<evidence type="ECO:0000313" key="5">
    <source>
        <dbReference type="Proteomes" id="UP000251960"/>
    </source>
</evidence>
<gene>
    <name evidence="4" type="ORF">Zm00014a_005518</name>
</gene>
<dbReference type="InterPro" id="IPR001878">
    <property type="entry name" value="Znf_CCHC"/>
</dbReference>
<protein>
    <recommendedName>
        <fullName evidence="3">CCHC-type domain-containing protein</fullName>
    </recommendedName>
</protein>
<keyword evidence="1" id="KW-0862">Zinc</keyword>
<name>A0A3L6GAI4_MAIZE</name>
<dbReference type="InterPro" id="IPR036875">
    <property type="entry name" value="Znf_CCHC_sf"/>
</dbReference>
<keyword evidence="1" id="KW-0479">Metal-binding</keyword>
<evidence type="ECO:0000256" key="1">
    <source>
        <dbReference type="PROSITE-ProRule" id="PRU00047"/>
    </source>
</evidence>
<dbReference type="GO" id="GO:0008270">
    <property type="term" value="F:zinc ion binding"/>
    <property type="evidence" value="ECO:0007669"/>
    <property type="project" value="UniProtKB-KW"/>
</dbReference>
<dbReference type="EMBL" id="NCVQ01000002">
    <property type="protein sequence ID" value="PWZ45288.1"/>
    <property type="molecule type" value="Genomic_DNA"/>
</dbReference>
<keyword evidence="1" id="KW-0863">Zinc-finger</keyword>
<dbReference type="AlphaFoldDB" id="A0A3L6GAI4"/>
<feature type="domain" description="CCHC-type" evidence="3">
    <location>
        <begin position="33"/>
        <end position="46"/>
    </location>
</feature>
<dbReference type="GO" id="GO:0003676">
    <property type="term" value="F:nucleic acid binding"/>
    <property type="evidence" value="ECO:0007669"/>
    <property type="project" value="InterPro"/>
</dbReference>
<evidence type="ECO:0000313" key="4">
    <source>
        <dbReference type="EMBL" id="PWZ45288.1"/>
    </source>
</evidence>
<dbReference type="PROSITE" id="PS50158">
    <property type="entry name" value="ZF_CCHC"/>
    <property type="match status" value="1"/>
</dbReference>
<organism evidence="4 5">
    <name type="scientific">Zea mays</name>
    <name type="common">Maize</name>
    <dbReference type="NCBI Taxonomy" id="4577"/>
    <lineage>
        <taxon>Eukaryota</taxon>
        <taxon>Viridiplantae</taxon>
        <taxon>Streptophyta</taxon>
        <taxon>Embryophyta</taxon>
        <taxon>Tracheophyta</taxon>
        <taxon>Spermatophyta</taxon>
        <taxon>Magnoliopsida</taxon>
        <taxon>Liliopsida</taxon>
        <taxon>Poales</taxon>
        <taxon>Poaceae</taxon>
        <taxon>PACMAD clade</taxon>
        <taxon>Panicoideae</taxon>
        <taxon>Andropogonodae</taxon>
        <taxon>Andropogoneae</taxon>
        <taxon>Tripsacinae</taxon>
        <taxon>Zea</taxon>
    </lineage>
</organism>
<feature type="region of interest" description="Disordered" evidence="2">
    <location>
        <begin position="399"/>
        <end position="419"/>
    </location>
</feature>
<feature type="region of interest" description="Disordered" evidence="2">
    <location>
        <begin position="290"/>
        <end position="321"/>
    </location>
</feature>
<proteinExistence type="predicted"/>
<feature type="compositionally biased region" description="Polar residues" evidence="2">
    <location>
        <begin position="1"/>
        <end position="20"/>
    </location>
</feature>
<dbReference type="Gene3D" id="4.10.60.10">
    <property type="entry name" value="Zinc finger, CCHC-type"/>
    <property type="match status" value="1"/>
</dbReference>
<feature type="region of interest" description="Disordered" evidence="2">
    <location>
        <begin position="1"/>
        <end position="21"/>
    </location>
</feature>
<reference evidence="4 5" key="1">
    <citation type="journal article" date="2018" name="Nat. Genet.">
        <title>Extensive intraspecific gene order and gene structural variations between Mo17 and other maize genomes.</title>
        <authorList>
            <person name="Sun S."/>
            <person name="Zhou Y."/>
            <person name="Chen J."/>
            <person name="Shi J."/>
            <person name="Zhao H."/>
            <person name="Zhao H."/>
            <person name="Song W."/>
            <person name="Zhang M."/>
            <person name="Cui Y."/>
            <person name="Dong X."/>
            <person name="Liu H."/>
            <person name="Ma X."/>
            <person name="Jiao Y."/>
            <person name="Wang B."/>
            <person name="Wei X."/>
            <person name="Stein J.C."/>
            <person name="Glaubitz J.C."/>
            <person name="Lu F."/>
            <person name="Yu G."/>
            <person name="Liang C."/>
            <person name="Fengler K."/>
            <person name="Li B."/>
            <person name="Rafalski A."/>
            <person name="Schnable P.S."/>
            <person name="Ware D.H."/>
            <person name="Buckler E.S."/>
            <person name="Lai J."/>
        </authorList>
    </citation>
    <scope>NUCLEOTIDE SEQUENCE [LARGE SCALE GENOMIC DNA]</scope>
    <source>
        <strain evidence="5">cv. Missouri 17</strain>
        <tissue evidence="4">Seedling</tissue>
    </source>
</reference>
<dbReference type="PROSITE" id="PS00018">
    <property type="entry name" value="EF_HAND_1"/>
    <property type="match status" value="1"/>
</dbReference>
<dbReference type="Proteomes" id="UP000251960">
    <property type="component" value="Chromosome 10"/>
</dbReference>
<comment type="caution">
    <text evidence="4">The sequence shown here is derived from an EMBL/GenBank/DDBJ whole genome shotgun (WGS) entry which is preliminary data.</text>
</comment>
<dbReference type="InterPro" id="IPR018247">
    <property type="entry name" value="EF_Hand_1_Ca_BS"/>
</dbReference>
<dbReference type="ExpressionAtlas" id="A0A3L6GAI4">
    <property type="expression patterns" value="baseline and differential"/>
</dbReference>
<feature type="compositionally biased region" description="Basic and acidic residues" evidence="2">
    <location>
        <begin position="291"/>
        <end position="303"/>
    </location>
</feature>
<dbReference type="SUPFAM" id="SSF57756">
    <property type="entry name" value="Retrovirus zinc finger-like domains"/>
    <property type="match status" value="1"/>
</dbReference>
<dbReference type="PANTHER" id="PTHR33170:SF34">
    <property type="entry name" value="OS05G0102200 PROTEIN"/>
    <property type="match status" value="1"/>
</dbReference>